<reference evidence="1 2" key="1">
    <citation type="submission" date="2023-11" db="EMBL/GenBank/DDBJ databases">
        <authorList>
            <person name="Cook R."/>
            <person name="Crisci M."/>
            <person name="Pye H."/>
            <person name="Adriaenssens E."/>
            <person name="Santini J."/>
        </authorList>
    </citation>
    <scope>NUCLEOTIDE SEQUENCE [LARGE SCALE GENOMIC DNA]</scope>
    <source>
        <strain evidence="1">Lak_Megaphage_RVC_AP3_GC26</strain>
    </source>
</reference>
<keyword evidence="2" id="KW-1185">Reference proteome</keyword>
<name>A0ABZ0Z2S5_9CAUD</name>
<accession>A0ABZ0Z2S5</accession>
<organism evidence="1 2">
    <name type="scientific">phage Lak_Megaphage_RVC_AP3_GC26</name>
    <dbReference type="NCBI Taxonomy" id="3109225"/>
    <lineage>
        <taxon>Viruses</taxon>
        <taxon>Duplodnaviria</taxon>
        <taxon>Heunggongvirae</taxon>
        <taxon>Uroviricota</taxon>
        <taxon>Caudoviricetes</taxon>
        <taxon>Caudoviricetes code 15 clade</taxon>
    </lineage>
</organism>
<dbReference type="Proteomes" id="UP001348805">
    <property type="component" value="Segment"/>
</dbReference>
<proteinExistence type="predicted"/>
<dbReference type="EMBL" id="OR769219">
    <property type="protein sequence ID" value="WQJ51330.1"/>
    <property type="molecule type" value="Genomic_DNA"/>
</dbReference>
<evidence type="ECO:0008006" key="3">
    <source>
        <dbReference type="Google" id="ProtNLM"/>
    </source>
</evidence>
<evidence type="ECO:0000313" key="2">
    <source>
        <dbReference type="Proteomes" id="UP001348805"/>
    </source>
</evidence>
<sequence>MQRTNYKNIKKLGLLIIAFEGTEHLYNIISELRDSVDYVSIGLQRLSYHGDKISEIDLQEIFRLRDEDKLVDNIVEVELNTTKPAREQETDKRNMLIQDAQDNGCTHAIVIDSDEYYTKKAFESACKIIDDNNYPITYCQYINYYHDYKHFLVYPFKDGMYVPFVTRVEYRHSFECTDFLLPSDPTRRFVRPYSGVENVVGRDGQIHKIKQYTVDYHVFKWNEVKMHHLSWLRADIRKKLEMWSSKKCFDNYDDLIDRAVNSFNNFDESCDKAQALMLFNTPGNTVDVKAFPKQYIHPKVDYNTRLRKVKNYKKLIVLSMCMDKPVYNELEKVCQETWKTNIDDNMNIDFWVYTDAKEGEDTHVDESNHMIYIKREYTRDEDALYHTYSKTIFAIRELKKLNINYDYLIRTNNSTWINLPLMNEFLAYQEDDSQIFTGRMYGSFWSAFNTYAGGELMVFSKRNIDILDKLSGDNPIKLEQQVLGCDDNLIFGLWNKRLMRLKLRQSNYIHSFEDSLLIDKDIPSEYDFSQIAIQVKTYGVYDRLEYDIKKMRDIQAKWKLNKESLDILYNKMMNEYYDKFIHTIKYSKQEWFKLNEETKTYCKFENTMSREDGLVYLRNRQRECGYIPTLI</sequence>
<protein>
    <recommendedName>
        <fullName evidence="3">Glycosyltransferase</fullName>
    </recommendedName>
</protein>
<evidence type="ECO:0000313" key="1">
    <source>
        <dbReference type="EMBL" id="WQJ51330.1"/>
    </source>
</evidence>